<accession>A0A0A9AKG4</accession>
<organism evidence="1">
    <name type="scientific">Arundo donax</name>
    <name type="common">Giant reed</name>
    <name type="synonym">Donax arundinaceus</name>
    <dbReference type="NCBI Taxonomy" id="35708"/>
    <lineage>
        <taxon>Eukaryota</taxon>
        <taxon>Viridiplantae</taxon>
        <taxon>Streptophyta</taxon>
        <taxon>Embryophyta</taxon>
        <taxon>Tracheophyta</taxon>
        <taxon>Spermatophyta</taxon>
        <taxon>Magnoliopsida</taxon>
        <taxon>Liliopsida</taxon>
        <taxon>Poales</taxon>
        <taxon>Poaceae</taxon>
        <taxon>PACMAD clade</taxon>
        <taxon>Arundinoideae</taxon>
        <taxon>Arundineae</taxon>
        <taxon>Arundo</taxon>
    </lineage>
</organism>
<protein>
    <submittedName>
        <fullName evidence="1">Uncharacterized protein</fullName>
    </submittedName>
</protein>
<reference evidence="1" key="1">
    <citation type="submission" date="2014-09" db="EMBL/GenBank/DDBJ databases">
        <authorList>
            <person name="Magalhaes I.L.F."/>
            <person name="Oliveira U."/>
            <person name="Santos F.R."/>
            <person name="Vidigal T.H.D.A."/>
            <person name="Brescovit A.D."/>
            <person name="Santos A.J."/>
        </authorList>
    </citation>
    <scope>NUCLEOTIDE SEQUENCE</scope>
    <source>
        <tissue evidence="1">Shoot tissue taken approximately 20 cm above the soil surface</tissue>
    </source>
</reference>
<evidence type="ECO:0000313" key="1">
    <source>
        <dbReference type="EMBL" id="JAD50378.1"/>
    </source>
</evidence>
<sequence length="14" mass="1588">MFLSANLNQKDPPI</sequence>
<name>A0A0A9AKG4_ARUDO</name>
<proteinExistence type="predicted"/>
<reference evidence="1" key="2">
    <citation type="journal article" date="2015" name="Data Brief">
        <title>Shoot transcriptome of the giant reed, Arundo donax.</title>
        <authorList>
            <person name="Barrero R.A."/>
            <person name="Guerrero F.D."/>
            <person name="Moolhuijzen P."/>
            <person name="Goolsby J.A."/>
            <person name="Tidwell J."/>
            <person name="Bellgard S.E."/>
            <person name="Bellgard M.I."/>
        </authorList>
    </citation>
    <scope>NUCLEOTIDE SEQUENCE</scope>
    <source>
        <tissue evidence="1">Shoot tissue taken approximately 20 cm above the soil surface</tissue>
    </source>
</reference>
<dbReference type="EMBL" id="GBRH01247517">
    <property type="protein sequence ID" value="JAD50378.1"/>
    <property type="molecule type" value="Transcribed_RNA"/>
</dbReference>